<gene>
    <name evidence="2" type="ORF">JDA50_06600</name>
</gene>
<evidence type="ECO:0000313" key="3">
    <source>
        <dbReference type="Proteomes" id="UP000660083"/>
    </source>
</evidence>
<reference evidence="2" key="1">
    <citation type="submission" date="2020-12" db="EMBL/GenBank/DDBJ databases">
        <authorList>
            <person name="Chopjitt P."/>
        </authorList>
    </citation>
    <scope>NUCLEOTIDE SEQUENCE</scope>
    <source>
        <strain evidence="2">AP1</strain>
    </source>
</reference>
<protein>
    <submittedName>
        <fullName evidence="2">DUF4123 domain-containing protein</fullName>
    </submittedName>
</protein>
<organism evidence="2 3">
    <name type="scientific">Acinetobacter pittii</name>
    <name type="common">Acinetobacter genomosp. 3</name>
    <dbReference type="NCBI Taxonomy" id="48296"/>
    <lineage>
        <taxon>Bacteria</taxon>
        <taxon>Pseudomonadati</taxon>
        <taxon>Pseudomonadota</taxon>
        <taxon>Gammaproteobacteria</taxon>
        <taxon>Moraxellales</taxon>
        <taxon>Moraxellaceae</taxon>
        <taxon>Acinetobacter</taxon>
        <taxon>Acinetobacter calcoaceticus/baumannii complex</taxon>
    </lineage>
</organism>
<comment type="caution">
    <text evidence="2">The sequence shown here is derived from an EMBL/GenBank/DDBJ whole genome shotgun (WGS) entry which is preliminary data.</text>
</comment>
<evidence type="ECO:0000259" key="1">
    <source>
        <dbReference type="Pfam" id="PF13503"/>
    </source>
</evidence>
<dbReference type="Pfam" id="PF13503">
    <property type="entry name" value="DUF4123"/>
    <property type="match status" value="1"/>
</dbReference>
<dbReference type="InterPro" id="IPR025391">
    <property type="entry name" value="DUF4123"/>
</dbReference>
<accession>A0A241XXA8</accession>
<dbReference type="Proteomes" id="UP000660083">
    <property type="component" value="Unassembled WGS sequence"/>
</dbReference>
<sequence>MTAKLPLQTFFKTFEPHSLAEVGLNVFALADAAQDDSFLKKFEHLRQKCLLLEASGEEAKAVSPHLLQLPQDFSSQEWQWIQQNIAGTARMTIIVSPLSFNYLFEHLRKFLEVKFEGGLEMFLAFWDPVILATLVGHKENKTLYVDGPVFNAQQIKDLLTPIQSWWYWDRLGKLQVIWGINERVEQLPYVQVPLTFTVEQEEMMVEATFPDNLIYYLKLNNEFLISHMTDNELYQFVIKSIPEARAYNLFGTRDILNFICLKLIYKENFLTDKGLNQKLERLKDKKISMDEVMVQLVANAS</sequence>
<dbReference type="RefSeq" id="WP_005070783.1">
    <property type="nucleotide sequence ID" value="NZ_BBST01000004.1"/>
</dbReference>
<proteinExistence type="predicted"/>
<name>A0A241XXA8_ACIPI</name>
<evidence type="ECO:0000313" key="2">
    <source>
        <dbReference type="EMBL" id="MBK1444111.1"/>
    </source>
</evidence>
<feature type="domain" description="DUF4123" evidence="1">
    <location>
        <begin position="26"/>
        <end position="136"/>
    </location>
</feature>
<dbReference type="EMBL" id="JAEFCT010000004">
    <property type="protein sequence ID" value="MBK1444111.1"/>
    <property type="molecule type" value="Genomic_DNA"/>
</dbReference>
<dbReference type="AlphaFoldDB" id="A0A241XXA8"/>